<protein>
    <submittedName>
        <fullName evidence="2">Uncharacterized protein</fullName>
    </submittedName>
</protein>
<comment type="caution">
    <text evidence="2">The sequence shown here is derived from an EMBL/GenBank/DDBJ whole genome shotgun (WGS) entry which is preliminary data.</text>
</comment>
<organism evidence="2 3">
    <name type="scientific">Elysia crispata</name>
    <name type="common">lettuce slug</name>
    <dbReference type="NCBI Taxonomy" id="231223"/>
    <lineage>
        <taxon>Eukaryota</taxon>
        <taxon>Metazoa</taxon>
        <taxon>Spiralia</taxon>
        <taxon>Lophotrochozoa</taxon>
        <taxon>Mollusca</taxon>
        <taxon>Gastropoda</taxon>
        <taxon>Heterobranchia</taxon>
        <taxon>Euthyneura</taxon>
        <taxon>Panpulmonata</taxon>
        <taxon>Sacoglossa</taxon>
        <taxon>Placobranchoidea</taxon>
        <taxon>Plakobranchidae</taxon>
        <taxon>Elysia</taxon>
    </lineage>
</organism>
<evidence type="ECO:0000313" key="2">
    <source>
        <dbReference type="EMBL" id="KAK3756332.1"/>
    </source>
</evidence>
<dbReference type="Proteomes" id="UP001283361">
    <property type="component" value="Unassembled WGS sequence"/>
</dbReference>
<keyword evidence="3" id="KW-1185">Reference proteome</keyword>
<accession>A0AAE1D3W6</accession>
<feature type="region of interest" description="Disordered" evidence="1">
    <location>
        <begin position="75"/>
        <end position="96"/>
    </location>
</feature>
<reference evidence="2" key="1">
    <citation type="journal article" date="2023" name="G3 (Bethesda)">
        <title>A reference genome for the long-term kleptoplast-retaining sea slug Elysia crispata morphotype clarki.</title>
        <authorList>
            <person name="Eastman K.E."/>
            <person name="Pendleton A.L."/>
            <person name="Shaikh M.A."/>
            <person name="Suttiyut T."/>
            <person name="Ogas R."/>
            <person name="Tomko P."/>
            <person name="Gavelis G."/>
            <person name="Widhalm J.R."/>
            <person name="Wisecaver J.H."/>
        </authorList>
    </citation>
    <scope>NUCLEOTIDE SEQUENCE</scope>
    <source>
        <strain evidence="2">ECLA1</strain>
    </source>
</reference>
<name>A0AAE1D3W6_9GAST</name>
<proteinExistence type="predicted"/>
<dbReference type="EMBL" id="JAWDGP010005524">
    <property type="protein sequence ID" value="KAK3756332.1"/>
    <property type="molecule type" value="Genomic_DNA"/>
</dbReference>
<dbReference type="AlphaFoldDB" id="A0AAE1D3W6"/>
<evidence type="ECO:0000256" key="1">
    <source>
        <dbReference type="SAM" id="MobiDB-lite"/>
    </source>
</evidence>
<sequence>MESTCSWNANVYIPPSPAPNIVLVYFVDGYFRVAYYRGKLLQKFSCTIDAWNLNKKQKQNPQYFMVIVLTSPAQDDRPSCPQGEAGPNRVVSSSSSSQASINHRMFDHRSIIDISYYTWSLFEQNGLCPSPEIMTPAHPPLYLVLVRAEWAVSVPGNNHTRPPPSFESFPRFFVVFSIPCL</sequence>
<evidence type="ECO:0000313" key="3">
    <source>
        <dbReference type="Proteomes" id="UP001283361"/>
    </source>
</evidence>
<gene>
    <name evidence="2" type="ORF">RRG08_038824</name>
</gene>